<feature type="compositionally biased region" description="Basic and acidic residues" evidence="1">
    <location>
        <begin position="14"/>
        <end position="25"/>
    </location>
</feature>
<feature type="compositionally biased region" description="Polar residues" evidence="1">
    <location>
        <begin position="1"/>
        <end position="13"/>
    </location>
</feature>
<feature type="compositionally biased region" description="Basic and acidic residues" evidence="1">
    <location>
        <begin position="32"/>
        <end position="45"/>
    </location>
</feature>
<dbReference type="Proteomes" id="UP000215256">
    <property type="component" value="Plasmid unnamed1"/>
</dbReference>
<feature type="region of interest" description="Disordered" evidence="1">
    <location>
        <begin position="1"/>
        <end position="45"/>
    </location>
</feature>
<reference evidence="2 3" key="1">
    <citation type="submission" date="2017-07" db="EMBL/GenBank/DDBJ databases">
        <title>Phylogenetic study on the rhizospheric bacterium Ochrobactrum sp. A44.</title>
        <authorList>
            <person name="Krzyzanowska D.M."/>
            <person name="Ossowicki A."/>
            <person name="Rajewska M."/>
            <person name="Maciag T."/>
            <person name="Kaczynski Z."/>
            <person name="Czerwicka M."/>
            <person name="Jafra S."/>
        </authorList>
    </citation>
    <scope>NUCLEOTIDE SEQUENCE [LARGE SCALE GENOMIC DNA]</scope>
    <source>
        <strain evidence="2 3">A44</strain>
        <plasmid evidence="2 3">unnamed1</plasmid>
    </source>
</reference>
<organism evidence="2 3">
    <name type="scientific">Ochrobactrum quorumnocens</name>
    <dbReference type="NCBI Taxonomy" id="271865"/>
    <lineage>
        <taxon>Bacteria</taxon>
        <taxon>Pseudomonadati</taxon>
        <taxon>Pseudomonadota</taxon>
        <taxon>Alphaproteobacteria</taxon>
        <taxon>Hyphomicrobiales</taxon>
        <taxon>Brucellaceae</taxon>
        <taxon>Brucella/Ochrobactrum group</taxon>
        <taxon>Ochrobactrum</taxon>
    </lineage>
</organism>
<geneLocation type="plasmid" evidence="2 3">
    <name>unnamed1</name>
</geneLocation>
<gene>
    <name evidence="2" type="ORF">CES85_3772</name>
</gene>
<evidence type="ECO:0000313" key="2">
    <source>
        <dbReference type="EMBL" id="ASV88148.1"/>
    </source>
</evidence>
<dbReference type="EMBL" id="CP022605">
    <property type="protein sequence ID" value="ASV88148.1"/>
    <property type="molecule type" value="Genomic_DNA"/>
</dbReference>
<dbReference type="AlphaFoldDB" id="A0A248UN83"/>
<dbReference type="KEGG" id="och:CES85_3772"/>
<proteinExistence type="predicted"/>
<evidence type="ECO:0000256" key="1">
    <source>
        <dbReference type="SAM" id="MobiDB-lite"/>
    </source>
</evidence>
<accession>A0A248UN83</accession>
<name>A0A248UN83_9HYPH</name>
<evidence type="ECO:0000313" key="3">
    <source>
        <dbReference type="Proteomes" id="UP000215256"/>
    </source>
</evidence>
<keyword evidence="2" id="KW-0614">Plasmid</keyword>
<sequence length="45" mass="5199">MRVISAANNQQDCNDYHWHQPKGDYKQQAIEKGTDSRPIKNTDPV</sequence>
<protein>
    <submittedName>
        <fullName evidence="2">Uncharacterized protein</fullName>
    </submittedName>
</protein>